<gene>
    <name evidence="2" type="ORF">ACFFLE_06555</name>
</gene>
<sequence length="47" mass="5756">MVRNKGRHDGTEYPLQRNEYWYGFLFDMFLESLVLIFRLIVKVFSIL</sequence>
<comment type="caution">
    <text evidence="2">The sequence shown here is derived from an EMBL/GenBank/DDBJ whole genome shotgun (WGS) entry which is preliminary data.</text>
</comment>
<keyword evidence="3" id="KW-1185">Reference proteome</keyword>
<name>A0ABV5Z3T1_9STAP</name>
<keyword evidence="1" id="KW-0472">Membrane</keyword>
<proteinExistence type="predicted"/>
<dbReference type="EMBL" id="JBHMAH010000015">
    <property type="protein sequence ID" value="MFB9860771.1"/>
    <property type="molecule type" value="Genomic_DNA"/>
</dbReference>
<evidence type="ECO:0008006" key="4">
    <source>
        <dbReference type="Google" id="ProtNLM"/>
    </source>
</evidence>
<organism evidence="2 3">
    <name type="scientific">Salinicoccus siamensis</name>
    <dbReference type="NCBI Taxonomy" id="381830"/>
    <lineage>
        <taxon>Bacteria</taxon>
        <taxon>Bacillati</taxon>
        <taxon>Bacillota</taxon>
        <taxon>Bacilli</taxon>
        <taxon>Bacillales</taxon>
        <taxon>Staphylococcaceae</taxon>
        <taxon>Salinicoccus</taxon>
    </lineage>
</organism>
<feature type="transmembrane region" description="Helical" evidence="1">
    <location>
        <begin position="20"/>
        <end position="41"/>
    </location>
</feature>
<reference evidence="2 3" key="1">
    <citation type="submission" date="2024-09" db="EMBL/GenBank/DDBJ databases">
        <authorList>
            <person name="Sun Q."/>
            <person name="Mori K."/>
        </authorList>
    </citation>
    <scope>NUCLEOTIDE SEQUENCE [LARGE SCALE GENOMIC DNA]</scope>
    <source>
        <strain evidence="2 3">JCM 12822</strain>
    </source>
</reference>
<keyword evidence="1" id="KW-1133">Transmembrane helix</keyword>
<dbReference type="RefSeq" id="WP_380570339.1">
    <property type="nucleotide sequence ID" value="NZ_JBHMAH010000015.1"/>
</dbReference>
<protein>
    <recommendedName>
        <fullName evidence="4">YqzL-like protein</fullName>
    </recommendedName>
</protein>
<evidence type="ECO:0000313" key="3">
    <source>
        <dbReference type="Proteomes" id="UP001589740"/>
    </source>
</evidence>
<keyword evidence="1" id="KW-0812">Transmembrane</keyword>
<evidence type="ECO:0000313" key="2">
    <source>
        <dbReference type="EMBL" id="MFB9860771.1"/>
    </source>
</evidence>
<evidence type="ECO:0000256" key="1">
    <source>
        <dbReference type="SAM" id="Phobius"/>
    </source>
</evidence>
<accession>A0ABV5Z3T1</accession>
<dbReference type="Proteomes" id="UP001589740">
    <property type="component" value="Unassembled WGS sequence"/>
</dbReference>